<name>A0A0R1XGE0_9LACO</name>
<dbReference type="RefSeq" id="WP_027827600.1">
    <property type="nucleotide sequence ID" value="NZ_AUEH01000002.1"/>
</dbReference>
<evidence type="ECO:0000313" key="3">
    <source>
        <dbReference type="EMBL" id="KRM29226.1"/>
    </source>
</evidence>
<organism evidence="3 4">
    <name type="scientific">Schleiferilactobacillus harbinensis DSM 16991</name>
    <dbReference type="NCBI Taxonomy" id="1122147"/>
    <lineage>
        <taxon>Bacteria</taxon>
        <taxon>Bacillati</taxon>
        <taxon>Bacillota</taxon>
        <taxon>Bacilli</taxon>
        <taxon>Lactobacillales</taxon>
        <taxon>Lactobacillaceae</taxon>
        <taxon>Schleiferilactobacillus</taxon>
    </lineage>
</organism>
<evidence type="ECO:0000256" key="2">
    <source>
        <dbReference type="ARBA" id="ARBA00023002"/>
    </source>
</evidence>
<sequence length="425" mass="44130">MTKKFWQLTPAERLVLLVDQGILSVDQAQFWSAQQPLPETVLTGLSENVIGQMSLPVGVVPGVVIAGTPRTIPLATEEPSVVAAINHGFKMLDQGRDLTIIANAHALTGQIALQNVSAYAAHELQGNLSRLTAIGYAAHPTLKSHGGRIERITVAPGAVDDSLQLLVTVTPGEAMGANIMNDILEAVAPAAAEVTGGAVLFAVLTNDGRDSVTQVQAALPLANLQTPRHSGRTVGQRIAAIADWAQQDSRRAVTHNKGIMNGVAALVLATGNDTRAVNAAAHAYAASSGTYRGLSTWHVQDDTLVGTITLPIPVGTVGGATKVLPSAQQALTLLGRPTVLQLQAIAASVGLAANLAALHALVTDGIQRGHMRLQYGSLAVRVGATAAEIAPLAAQLATVGRPSEALAQQLLAQLRAKEKDHGHRD</sequence>
<evidence type="ECO:0000256" key="1">
    <source>
        <dbReference type="ARBA" id="ARBA00007661"/>
    </source>
</evidence>
<dbReference type="InterPro" id="IPR023074">
    <property type="entry name" value="HMG_CoA_Rdtase_cat_sf"/>
</dbReference>
<dbReference type="PROSITE" id="PS50065">
    <property type="entry name" value="HMG_COA_REDUCTASE_4"/>
    <property type="match status" value="1"/>
</dbReference>
<dbReference type="InterPro" id="IPR009023">
    <property type="entry name" value="HMG_CoA_Rdtase_NAD(P)-bd_sf"/>
</dbReference>
<gene>
    <name evidence="3" type="ORF">FC91_GL000803</name>
</gene>
<dbReference type="Gene3D" id="3.90.770.10">
    <property type="entry name" value="3-hydroxy-3-methylglutaryl-coenzyme A Reductase, Chain A, domain 2"/>
    <property type="match status" value="2"/>
</dbReference>
<dbReference type="PRINTS" id="PR00071">
    <property type="entry name" value="HMGCOARDTASE"/>
</dbReference>
<dbReference type="eggNOG" id="COG1257">
    <property type="taxonomic scope" value="Bacteria"/>
</dbReference>
<dbReference type="InterPro" id="IPR009029">
    <property type="entry name" value="HMG_CoA_Rdtase_sub-bd_dom_sf"/>
</dbReference>
<dbReference type="Pfam" id="PF00368">
    <property type="entry name" value="HMG-CoA_red"/>
    <property type="match status" value="1"/>
</dbReference>
<dbReference type="InterPro" id="IPR023076">
    <property type="entry name" value="HMG_CoA_Rdtase_CS"/>
</dbReference>
<evidence type="ECO:0000313" key="4">
    <source>
        <dbReference type="Proteomes" id="UP000050949"/>
    </source>
</evidence>
<comment type="caution">
    <text evidence="3">The sequence shown here is derived from an EMBL/GenBank/DDBJ whole genome shotgun (WGS) entry which is preliminary data.</text>
</comment>
<dbReference type="PANTHER" id="PTHR10572:SF24">
    <property type="entry name" value="3-HYDROXY-3-METHYLGLUTARYL-COENZYME A REDUCTASE"/>
    <property type="match status" value="1"/>
</dbReference>
<dbReference type="PATRIC" id="fig|1122147.4.peg.832"/>
<dbReference type="AlphaFoldDB" id="A0A0R1XGE0"/>
<dbReference type="OrthoDB" id="9764892at2"/>
<dbReference type="InterPro" id="IPR002202">
    <property type="entry name" value="HMG_CoA_Rdtase"/>
</dbReference>
<comment type="similarity">
    <text evidence="1">Belongs to the HMG-CoA reductase family.</text>
</comment>
<dbReference type="SUPFAM" id="SSF55035">
    <property type="entry name" value="NAD-binding domain of HMG-CoA reductase"/>
    <property type="match status" value="1"/>
</dbReference>
<protein>
    <submittedName>
        <fullName evidence="3">Acetoacetyl-CoA thiolase 3-hydroxy-3-methylglutaryl-CoA reductase</fullName>
    </submittedName>
</protein>
<reference evidence="3 4" key="1">
    <citation type="journal article" date="2015" name="Genome Announc.">
        <title>Expanding the biotechnology potential of lactobacilli through comparative genomics of 213 strains and associated genera.</title>
        <authorList>
            <person name="Sun Z."/>
            <person name="Harris H.M."/>
            <person name="McCann A."/>
            <person name="Guo C."/>
            <person name="Argimon S."/>
            <person name="Zhang W."/>
            <person name="Yang X."/>
            <person name="Jeffery I.B."/>
            <person name="Cooney J.C."/>
            <person name="Kagawa T.F."/>
            <person name="Liu W."/>
            <person name="Song Y."/>
            <person name="Salvetti E."/>
            <person name="Wrobel A."/>
            <person name="Rasinkangas P."/>
            <person name="Parkhill J."/>
            <person name="Rea M.C."/>
            <person name="O'Sullivan O."/>
            <person name="Ritari J."/>
            <person name="Douillard F.P."/>
            <person name="Paul Ross R."/>
            <person name="Yang R."/>
            <person name="Briner A.E."/>
            <person name="Felis G.E."/>
            <person name="de Vos W.M."/>
            <person name="Barrangou R."/>
            <person name="Klaenhammer T.R."/>
            <person name="Caufield P.W."/>
            <person name="Cui Y."/>
            <person name="Zhang H."/>
            <person name="O'Toole P.W."/>
        </authorList>
    </citation>
    <scope>NUCLEOTIDE SEQUENCE [LARGE SCALE GENOMIC DNA]</scope>
    <source>
        <strain evidence="3 4">DSM 16991</strain>
    </source>
</reference>
<dbReference type="Proteomes" id="UP000050949">
    <property type="component" value="Unassembled WGS sequence"/>
</dbReference>
<dbReference type="EMBL" id="AZFW01000016">
    <property type="protein sequence ID" value="KRM29226.1"/>
    <property type="molecule type" value="Genomic_DNA"/>
</dbReference>
<dbReference type="GO" id="GO:0015936">
    <property type="term" value="P:coenzyme A metabolic process"/>
    <property type="evidence" value="ECO:0007669"/>
    <property type="project" value="InterPro"/>
</dbReference>
<accession>A0A0R1XGE0</accession>
<dbReference type="GO" id="GO:0004420">
    <property type="term" value="F:hydroxymethylglutaryl-CoA reductase (NADPH) activity"/>
    <property type="evidence" value="ECO:0007669"/>
    <property type="project" value="InterPro"/>
</dbReference>
<dbReference type="Gene3D" id="1.10.8.660">
    <property type="match status" value="1"/>
</dbReference>
<dbReference type="PROSITE" id="PS00318">
    <property type="entry name" value="HMG_COA_REDUCTASE_2"/>
    <property type="match status" value="1"/>
</dbReference>
<dbReference type="SUPFAM" id="SSF56542">
    <property type="entry name" value="Substrate-binding domain of HMG-CoA reductase"/>
    <property type="match status" value="1"/>
</dbReference>
<proteinExistence type="inferred from homology"/>
<dbReference type="PANTHER" id="PTHR10572">
    <property type="entry name" value="3-HYDROXY-3-METHYLGLUTARYL-COENZYME A REDUCTASE"/>
    <property type="match status" value="1"/>
</dbReference>
<keyword evidence="2" id="KW-0560">Oxidoreductase</keyword>
<dbReference type="PROSITE" id="PS01192">
    <property type="entry name" value="HMG_COA_REDUCTASE_3"/>
    <property type="match status" value="1"/>
</dbReference>